<evidence type="ECO:0000313" key="1">
    <source>
        <dbReference type="EMBL" id="KAH0533486.1"/>
    </source>
</evidence>
<reference evidence="1" key="1">
    <citation type="submission" date="2021-03" db="EMBL/GenBank/DDBJ databases">
        <title>Comparative genomics and phylogenomic investigation of the class Geoglossomycetes provide insights into ecological specialization and systematics.</title>
        <authorList>
            <person name="Melie T."/>
            <person name="Pirro S."/>
            <person name="Miller A.N."/>
            <person name="Quandt A."/>
        </authorList>
    </citation>
    <scope>NUCLEOTIDE SEQUENCE</scope>
    <source>
        <strain evidence="1">GBOQ0MN5Z8</strain>
    </source>
</reference>
<gene>
    <name evidence="1" type="ORF">FGG08_007715</name>
</gene>
<dbReference type="AlphaFoldDB" id="A0A9P8I0T5"/>
<organism evidence="1 2">
    <name type="scientific">Glutinoglossum americanum</name>
    <dbReference type="NCBI Taxonomy" id="1670608"/>
    <lineage>
        <taxon>Eukaryota</taxon>
        <taxon>Fungi</taxon>
        <taxon>Dikarya</taxon>
        <taxon>Ascomycota</taxon>
        <taxon>Pezizomycotina</taxon>
        <taxon>Geoglossomycetes</taxon>
        <taxon>Geoglossales</taxon>
        <taxon>Geoglossaceae</taxon>
        <taxon>Glutinoglossum</taxon>
    </lineage>
</organism>
<protein>
    <recommendedName>
        <fullName evidence="3">Serine protease</fullName>
    </recommendedName>
</protein>
<dbReference type="EMBL" id="JAGHQL010000544">
    <property type="protein sequence ID" value="KAH0533486.1"/>
    <property type="molecule type" value="Genomic_DNA"/>
</dbReference>
<name>A0A9P8I0T5_9PEZI</name>
<feature type="non-terminal residue" evidence="1">
    <location>
        <position position="116"/>
    </location>
</feature>
<proteinExistence type="predicted"/>
<keyword evidence="2" id="KW-1185">Reference proteome</keyword>
<dbReference type="Proteomes" id="UP000698800">
    <property type="component" value="Unassembled WGS sequence"/>
</dbReference>
<comment type="caution">
    <text evidence="1">The sequence shown here is derived from an EMBL/GenBank/DDBJ whole genome shotgun (WGS) entry which is preliminary data.</text>
</comment>
<evidence type="ECO:0008006" key="3">
    <source>
        <dbReference type="Google" id="ProtNLM"/>
    </source>
</evidence>
<sequence length="116" mass="13297">MNADFLNQIRLCTLNFFMPFVDGEWPRGSGFVMMIRGNPILITAAHVIYKRPGPWFVQLNPVPRRMGVQYREPLVQMQLGEFYYLEKVDPKPQERGYADFALSSIDIGKALAIASE</sequence>
<evidence type="ECO:0000313" key="2">
    <source>
        <dbReference type="Proteomes" id="UP000698800"/>
    </source>
</evidence>
<accession>A0A9P8I0T5</accession>